<dbReference type="OrthoDB" id="958775at2"/>
<feature type="compositionally biased region" description="Pro residues" evidence="1">
    <location>
        <begin position="1702"/>
        <end position="1714"/>
    </location>
</feature>
<dbReference type="SUPFAM" id="SSF49299">
    <property type="entry name" value="PKD domain"/>
    <property type="match status" value="2"/>
</dbReference>
<dbReference type="InterPro" id="IPR026444">
    <property type="entry name" value="Secre_tail"/>
</dbReference>
<protein>
    <submittedName>
        <fullName evidence="3">PKD domain protein</fullName>
    </submittedName>
</protein>
<dbReference type="InterPro" id="IPR045829">
    <property type="entry name" value="PKD_6"/>
</dbReference>
<accession>A1ZRW7</accession>
<dbReference type="eggNOG" id="COG3291">
    <property type="taxonomic scope" value="Bacteria"/>
</dbReference>
<dbReference type="Proteomes" id="UP000004095">
    <property type="component" value="Unassembled WGS sequence"/>
</dbReference>
<feature type="domain" description="PKD" evidence="2">
    <location>
        <begin position="1954"/>
        <end position="1987"/>
    </location>
</feature>
<dbReference type="InterPro" id="IPR000601">
    <property type="entry name" value="PKD_dom"/>
</dbReference>
<proteinExistence type="predicted"/>
<dbReference type="InterPro" id="IPR035986">
    <property type="entry name" value="PKD_dom_sf"/>
</dbReference>
<dbReference type="RefSeq" id="WP_002700108.1">
    <property type="nucleotide sequence ID" value="NZ_AAWS01000029.1"/>
</dbReference>
<dbReference type="Gene3D" id="2.60.40.10">
    <property type="entry name" value="Immunoglobulins"/>
    <property type="match status" value="3"/>
</dbReference>
<dbReference type="EMBL" id="AAWS01000029">
    <property type="protein sequence ID" value="EAY26855.1"/>
    <property type="molecule type" value="Genomic_DNA"/>
</dbReference>
<reference evidence="3 4" key="1">
    <citation type="submission" date="2007-01" db="EMBL/GenBank/DDBJ databases">
        <authorList>
            <person name="Haygood M."/>
            <person name="Podell S."/>
            <person name="Anderson C."/>
            <person name="Hopkinson B."/>
            <person name="Roe K."/>
            <person name="Barbeau K."/>
            <person name="Gaasterland T."/>
            <person name="Ferriera S."/>
            <person name="Johnson J."/>
            <person name="Kravitz S."/>
            <person name="Beeson K."/>
            <person name="Sutton G."/>
            <person name="Rogers Y.-H."/>
            <person name="Friedman R."/>
            <person name="Frazier M."/>
            <person name="Venter J.C."/>
        </authorList>
    </citation>
    <scope>NUCLEOTIDE SEQUENCE [LARGE SCALE GENOMIC DNA]</scope>
    <source>
        <strain evidence="3 4">ATCC 23134</strain>
    </source>
</reference>
<dbReference type="Pfam" id="PF18962">
    <property type="entry name" value="Por_Secre_tail"/>
    <property type="match status" value="1"/>
</dbReference>
<dbReference type="eggNOG" id="COG3405">
    <property type="taxonomic scope" value="Bacteria"/>
</dbReference>
<feature type="region of interest" description="Disordered" evidence="1">
    <location>
        <begin position="1690"/>
        <end position="1715"/>
    </location>
</feature>
<name>A1ZRW7_MICM2</name>
<dbReference type="InterPro" id="IPR013783">
    <property type="entry name" value="Ig-like_fold"/>
</dbReference>
<evidence type="ECO:0000259" key="2">
    <source>
        <dbReference type="PROSITE" id="PS50093"/>
    </source>
</evidence>
<gene>
    <name evidence="3" type="ORF">M23134_04805</name>
</gene>
<evidence type="ECO:0000313" key="4">
    <source>
        <dbReference type="Proteomes" id="UP000004095"/>
    </source>
</evidence>
<dbReference type="Pfam" id="PF19408">
    <property type="entry name" value="PKD_6"/>
    <property type="match status" value="4"/>
</dbReference>
<dbReference type="InterPro" id="IPR022409">
    <property type="entry name" value="PKD/Chitinase_dom"/>
</dbReference>
<evidence type="ECO:0000256" key="1">
    <source>
        <dbReference type="SAM" id="MobiDB-lite"/>
    </source>
</evidence>
<evidence type="ECO:0000313" key="3">
    <source>
        <dbReference type="EMBL" id="EAY26855.1"/>
    </source>
</evidence>
<keyword evidence="4" id="KW-1185">Reference proteome</keyword>
<organism evidence="3 4">
    <name type="scientific">Microscilla marina ATCC 23134</name>
    <dbReference type="NCBI Taxonomy" id="313606"/>
    <lineage>
        <taxon>Bacteria</taxon>
        <taxon>Pseudomonadati</taxon>
        <taxon>Bacteroidota</taxon>
        <taxon>Cytophagia</taxon>
        <taxon>Cytophagales</taxon>
        <taxon>Microscillaceae</taxon>
        <taxon>Microscilla</taxon>
    </lineage>
</organism>
<dbReference type="CDD" id="cd00146">
    <property type="entry name" value="PKD"/>
    <property type="match status" value="1"/>
</dbReference>
<dbReference type="SMART" id="SM00089">
    <property type="entry name" value="PKD"/>
    <property type="match status" value="2"/>
</dbReference>
<dbReference type="Pfam" id="PF18911">
    <property type="entry name" value="PKD_4"/>
    <property type="match status" value="1"/>
</dbReference>
<dbReference type="NCBIfam" id="TIGR04183">
    <property type="entry name" value="Por_Secre_tail"/>
    <property type="match status" value="1"/>
</dbReference>
<sequence>MLMNYAKKEATFNRWRGKAAVLSPSKILFFTVCFFLLTDLSWADWSFKETLRQQATFSNVTLRPNANVCQGAPVTLGNIVIDEDTGENGDFNTGGSAKTLVLEFGANITFPATNSLEIKLDGSPSSDVTASVDGSNKLTIGYNFGPPTTTAQNNSITISNLQVEVANSVAAGSYELKVNASEGTGTAGELDLDAASEVFATITVKETPAEPSTIYGPLSLFQGETAVYSTPIVAGVDSYEWTLPAQLTLEAGSNLDDPFIVVTANGAISSANISVVAKKGSCSSSSLTKQVSISTKGVAVSGETTTLCDNQQLINLPDIVLSEKFYADFSAISGTLRLGFDNNNDFDFDVDNSEAIFTTASGVGQKTFDVQQTGSNTLEVNYNFVGSETELNSLIIRGVKVKATTASGSGQIRMKLGSANFEGISNATPLAKLAIGASPVAISFDAPQASVCTNTEVTFNIIDATNTNVTYEWKLPVGMGIKNTMATSATVEVGSNAASGDIEVRAVNSSGCSSPWATHAVTVNTTPEKPSVITGDAQVCLGTTNLYYVAAIPGTSTYEWVVPTGKFTSTEGTTVTGATEDVITTNTNFINLASVEASATALPVKVRGVSSTCGTGTFSDILNITLNSAPEVTITGVTDGQAFTTKDAAVSLGAILNSNGSVLTGGTFSGTGVSGNKFSPSAVSVSGGDGVTVPITYTYDNGPDCPSIARVNVVVNESSGINGIVASYCKGNTVVQNFNITRIFPQIGKFSHRYIVGLKALPNASLKTVGGNGPIMTNTPPCNTSAPATNPAQFNYSFTPGVLDPGEYQIQAYVVTVFTRGDIIIKDPFKLTSPITPIGIGTNCSVSLQTLATIKIEDIPTPVIRSTAGITVCADGTTEHTYSVVPKPGHTYRWDAGFGGRIADGVNTGDLVKIIWDQAGNNRQVKVTSTNANCSGATFLSVNVNQVPVPTIEERVDGKDKNTACAGSTVRYRGLNGDGNDYKWTVTNGSIESDDDKNIVEVKWGGQSGTLTLSTTNSDGCTGSVDLPVNIDTASDPDMQGADAVCANAQGIQYTISADPGDVVEWTITGDASHTLSPDKLTATIDWGPGPVGKIEVTKTSAVCEGSDEKIVAINALPVAEISTSSSVYCVTDPKASFQPTVNGATDISSGTGVYRLENPDGTPVPSAVFNGDDLDISSIGIGKYVVKYTFTVSAGGCQDESSGTPIEVIAKPDASFSGINAAKKYCASDNLVLTSSIAGGFFTITQLDGGGNLIASTAKDFAVGATNTTTTIPLGELEGTGLGEYHVIYTFRNSSGCEDVSDEDTFEILALPTVSVDINGIDLESCVKEDEFILFVTIDGFSRWAPLSTDDSFFEIRRVSGSRAPTDFKEMKEDNGFGGTRLSRRFNPKYPITHNETAIANDAPATEWNELAGVYEVRYVYTNFRGCQQTSAPQTFTLKKLPVVSFTGLSNFYCKAVTNVQLTPSVDGALPDVSKGTGTFRIFNAGGIEQTSFTGNEFDPSVLGLGGFTITYEYQLTGGCKGVTAAQPFTVGEAIVPTFSFVAPNPDNKYCVKGGDIALQPDAGNTGGTFTVTNPKGEEFTLDGNVIELASFSDIGSYQVRYTFTDGAGCTGTSANQTFQIVPLPVITIKNINSNGEYCVQSPVITLIPEITTGAGKLDVPDLDATKAYFQIKRKEDSDNDYVTMVTPGSPDLTNEFNPQRPLPSSPPIPPDAPTSVWNQVVGEYEVRYVFEDGNGCRKESASEIIKVTPLPQLSFTGLSASYCDDVELVTLIPFDGESRITSGVVFNYRKLSESTFTPFTQGNSFSPNKWGAGEYEIMLESAVSGCQNSSNRDSVVTIKIEPTPKQIRVVASRDYNSRTLNFSATANGVNDTWTWSWDFKDGTTSQEQNPAKQLSATLPQVINYELIPTTELGCNASVSKRFKMDFDFTGHCAGGVTRFTNKSELPGDVVGAISWDFGDGQGTSTETNPGHTYQNPGTYWVTLSIQTDDEVATYKLRRRLDIFPVIEVNSEQFYVEGFDNGTAGWISHGVVDVDRVEVDSTSWTLKNPDGFLIRNPNGNAWITDNRSNPHRINTDANYNNNEQSYVESPCFNIAGLNKPMISFSYWSDTDLGADGVTLLYTIDDGKTWHRLGTGELGINWYNTKPILGAPGKTSSTLDVNANPDSQGWSGKLLPVNGKWQVARYSLTEALIKMQAMGIKSRMVRFRMSFGSNADNLPNAKFDGFAFDNVIVSNRNRLVLLEYFINTGLPNAAEYDLTAKNFPKTGNKDEIVKIHHHTGFPGIDPLNEVNKKDPSARAFHHGIREVPRGVVDGYFKDTLIGQWTQDIFADRTLIPAPFTIDITNAATSGGQLNISTKIQALLNFDRKIIINVAVVDSAATANGQVYYNVTRKMLPDAAGTYWEAPWVQGDSQTFDFSWDYGNLDPTGFKVIVFVEDYETKEIWQAGTGGVSVKRQHEGQSEHEVTGVEDELLMGGAVLFPNPTTDRLNVAIKTQLSPKAQWQIWSVTGKLVKQGSWSQGKKRVSIDVQALAGGWYILRVADKGKTSQLRFEKH</sequence>
<dbReference type="PROSITE" id="PS50093">
    <property type="entry name" value="PKD"/>
    <property type="match status" value="1"/>
</dbReference>
<dbReference type="Gene3D" id="2.60.120.260">
    <property type="entry name" value="Galactose-binding domain-like"/>
    <property type="match status" value="1"/>
</dbReference>
<comment type="caution">
    <text evidence="3">The sequence shown here is derived from an EMBL/GenBank/DDBJ whole genome shotgun (WGS) entry which is preliminary data.</text>
</comment>